<dbReference type="PANTHER" id="PTHR10000">
    <property type="entry name" value="PHOSPHOSERINE PHOSPHATASE"/>
    <property type="match status" value="1"/>
</dbReference>
<dbReference type="InterPro" id="IPR023214">
    <property type="entry name" value="HAD_sf"/>
</dbReference>
<protein>
    <submittedName>
        <fullName evidence="1">HAD family phosphatase</fullName>
    </submittedName>
</protein>
<reference evidence="1 2" key="1">
    <citation type="submission" date="2020-07" db="EMBL/GenBank/DDBJ databases">
        <title>Thermogemmata thermophila gen. nov., sp. nov., a novel moderate thermophilic planctomycete from a Kamchatka hot spring.</title>
        <authorList>
            <person name="Elcheninov A.G."/>
            <person name="Podosokorskaya O.A."/>
            <person name="Kovaleva O.L."/>
            <person name="Novikov A."/>
            <person name="Bonch-Osmolovskaya E.A."/>
            <person name="Toshchakov S.V."/>
            <person name="Kublanov I.V."/>
        </authorList>
    </citation>
    <scope>NUCLEOTIDE SEQUENCE [LARGE SCALE GENOMIC DNA]</scope>
    <source>
        <strain evidence="1 2">2918</strain>
    </source>
</reference>
<dbReference type="GO" id="GO:0000287">
    <property type="term" value="F:magnesium ion binding"/>
    <property type="evidence" value="ECO:0007669"/>
    <property type="project" value="TreeGrafter"/>
</dbReference>
<comment type="caution">
    <text evidence="1">The sequence shown here is derived from an EMBL/GenBank/DDBJ whole genome shotgun (WGS) entry which is preliminary data.</text>
</comment>
<evidence type="ECO:0000313" key="1">
    <source>
        <dbReference type="EMBL" id="MBA2227935.1"/>
    </source>
</evidence>
<dbReference type="EMBL" id="JACEFB010000023">
    <property type="protein sequence ID" value="MBA2227935.1"/>
    <property type="molecule type" value="Genomic_DNA"/>
</dbReference>
<organism evidence="1 2">
    <name type="scientific">Thermogemmata fonticola</name>
    <dbReference type="NCBI Taxonomy" id="2755323"/>
    <lineage>
        <taxon>Bacteria</taxon>
        <taxon>Pseudomonadati</taxon>
        <taxon>Planctomycetota</taxon>
        <taxon>Planctomycetia</taxon>
        <taxon>Gemmatales</taxon>
        <taxon>Gemmataceae</taxon>
        <taxon>Thermogemmata</taxon>
    </lineage>
</organism>
<proteinExistence type="predicted"/>
<dbReference type="SUPFAM" id="SSF56784">
    <property type="entry name" value="HAD-like"/>
    <property type="match status" value="1"/>
</dbReference>
<dbReference type="Pfam" id="PF08282">
    <property type="entry name" value="Hydrolase_3"/>
    <property type="match status" value="2"/>
</dbReference>
<dbReference type="GO" id="GO:0016791">
    <property type="term" value="F:phosphatase activity"/>
    <property type="evidence" value="ECO:0007669"/>
    <property type="project" value="TreeGrafter"/>
</dbReference>
<accession>A0A7V8VHD6</accession>
<dbReference type="InterPro" id="IPR006379">
    <property type="entry name" value="HAD-SF_hydro_IIB"/>
</dbReference>
<dbReference type="InterPro" id="IPR036412">
    <property type="entry name" value="HAD-like_sf"/>
</dbReference>
<dbReference type="Proteomes" id="UP000542342">
    <property type="component" value="Unassembled WGS sequence"/>
</dbReference>
<dbReference type="NCBIfam" id="TIGR01484">
    <property type="entry name" value="HAD-SF-IIB"/>
    <property type="match status" value="1"/>
</dbReference>
<dbReference type="Gene3D" id="3.90.1070.10">
    <property type="match status" value="1"/>
</dbReference>
<sequence>MRWRALATDYDGTLAHDGMVPAEVWAELTAARAAGLRLLLITGRVLPELLQVCDRLELFEQAVVENGAVLYDPQRQRQQVLAEPPPPDFVQTLHQRGVHPIVTGEVIVATFQPHQDTVRQVIDESSLPLEVIMNKDAVMVLPRGVDKAFGLKRLLEQLRLSPQEVIGVGDAENDLTFLELCGLRVAVANALPQVQAAVHWTTPSPRGAGVRELLQRWRQGQLDALREGN</sequence>
<dbReference type="Gene3D" id="3.40.50.1000">
    <property type="entry name" value="HAD superfamily/HAD-like"/>
    <property type="match status" value="1"/>
</dbReference>
<dbReference type="GO" id="GO:0005829">
    <property type="term" value="C:cytosol"/>
    <property type="evidence" value="ECO:0007669"/>
    <property type="project" value="TreeGrafter"/>
</dbReference>
<dbReference type="RefSeq" id="WP_194539798.1">
    <property type="nucleotide sequence ID" value="NZ_JACEFB010000023.1"/>
</dbReference>
<dbReference type="PANTHER" id="PTHR10000:SF8">
    <property type="entry name" value="HAD SUPERFAMILY HYDROLASE-LIKE, TYPE 3"/>
    <property type="match status" value="1"/>
</dbReference>
<name>A0A7V8VHD6_9BACT</name>
<keyword evidence="2" id="KW-1185">Reference proteome</keyword>
<evidence type="ECO:0000313" key="2">
    <source>
        <dbReference type="Proteomes" id="UP000542342"/>
    </source>
</evidence>
<gene>
    <name evidence="1" type="ORF">H0921_17380</name>
</gene>
<dbReference type="AlphaFoldDB" id="A0A7V8VHD6"/>